<sequence length="101" mass="11766">MIGWLIAGWFLLFIFFCQYKVAGMLRYLKHFHEKGLLSAADYKVLHGKWTAQSRFYVKLPDHRQYAALYADAGFAQFTTLVRFATVFFFVTGIMIVWKLGA</sequence>
<evidence type="ECO:0000313" key="2">
    <source>
        <dbReference type="EMBL" id="MBT1688395.1"/>
    </source>
</evidence>
<accession>A0AAP2DCU1</accession>
<keyword evidence="1" id="KW-0472">Membrane</keyword>
<keyword evidence="3" id="KW-1185">Reference proteome</keyword>
<proteinExistence type="predicted"/>
<dbReference type="Proteomes" id="UP001319180">
    <property type="component" value="Unassembled WGS sequence"/>
</dbReference>
<comment type="caution">
    <text evidence="2">The sequence shown here is derived from an EMBL/GenBank/DDBJ whole genome shotgun (WGS) entry which is preliminary data.</text>
</comment>
<dbReference type="EMBL" id="JAHESC010000025">
    <property type="protein sequence ID" value="MBT1688395.1"/>
    <property type="molecule type" value="Genomic_DNA"/>
</dbReference>
<dbReference type="AlphaFoldDB" id="A0AAP2DCU1"/>
<keyword evidence="1" id="KW-0812">Transmembrane</keyword>
<keyword evidence="1" id="KW-1133">Transmembrane helix</keyword>
<dbReference type="RefSeq" id="WP_254091621.1">
    <property type="nucleotide sequence ID" value="NZ_JAHESC010000025.1"/>
</dbReference>
<protein>
    <submittedName>
        <fullName evidence="2">Uncharacterized protein</fullName>
    </submittedName>
</protein>
<evidence type="ECO:0000256" key="1">
    <source>
        <dbReference type="SAM" id="Phobius"/>
    </source>
</evidence>
<reference evidence="2 3" key="1">
    <citation type="submission" date="2021-05" db="EMBL/GenBank/DDBJ databases">
        <title>A Polyphasic approach of four new species of the genus Ohtaekwangia: Ohtaekwangia histidinii sp. nov., Ohtaekwangia cretensis sp. nov., Ohtaekwangia indiensis sp. nov., Ohtaekwangia reichenbachii sp. nov. from diverse environment.</title>
        <authorList>
            <person name="Octaviana S."/>
        </authorList>
    </citation>
    <scope>NUCLEOTIDE SEQUENCE [LARGE SCALE GENOMIC DNA]</scope>
    <source>
        <strain evidence="2 3">PWU37</strain>
    </source>
</reference>
<name>A0AAP2DCU1_9BACT</name>
<feature type="transmembrane region" description="Helical" evidence="1">
    <location>
        <begin position="6"/>
        <end position="28"/>
    </location>
</feature>
<feature type="transmembrane region" description="Helical" evidence="1">
    <location>
        <begin position="80"/>
        <end position="100"/>
    </location>
</feature>
<organism evidence="2 3">
    <name type="scientific">Dawidia soli</name>
    <dbReference type="NCBI Taxonomy" id="2782352"/>
    <lineage>
        <taxon>Bacteria</taxon>
        <taxon>Pseudomonadati</taxon>
        <taxon>Bacteroidota</taxon>
        <taxon>Cytophagia</taxon>
        <taxon>Cytophagales</taxon>
        <taxon>Chryseotaleaceae</taxon>
        <taxon>Dawidia</taxon>
    </lineage>
</organism>
<evidence type="ECO:0000313" key="3">
    <source>
        <dbReference type="Proteomes" id="UP001319180"/>
    </source>
</evidence>
<gene>
    <name evidence="2" type="ORF">KK078_17620</name>
</gene>